<keyword evidence="2" id="KW-1185">Reference proteome</keyword>
<gene>
    <name evidence="1" type="ORF">ACFSUO_08365</name>
</gene>
<dbReference type="RefSeq" id="WP_382393004.1">
    <property type="nucleotide sequence ID" value="NZ_JBHUNA010000018.1"/>
</dbReference>
<protein>
    <submittedName>
        <fullName evidence="1">AimR family lysis-lysogeny pheromone receptor</fullName>
    </submittedName>
</protein>
<evidence type="ECO:0000313" key="1">
    <source>
        <dbReference type="EMBL" id="MFD2760980.1"/>
    </source>
</evidence>
<sequence length="336" mass="39318">MNNVIPSIAASNQMTLEQVMLALRQDHDERTAQQLTRKYCLQTTSDEIKKKGMEFLYMNGYYHDLQQLIGINNNSEYLSNRNWASVYQLALDRKQEKYSPEEILRRANGLQTDEPELKALLEFIKITIHYGRNRYGEFGNFLERQQKLFDKIEDRFLLSFFHVRLNQNLFVYYLVRNEVIIARKYAFQALNQVTNPMTKISLHVNLGLSYVYETYEQGMYHLRKALEIAQAENMSSLVELIEQRNIPFLSAHFGRVDGITTTDKSEQAHIAIAKGNYAKAEAILSDIDMNSPFRLYYLGMAKQSKDILLQSYSYFIEKRSDYFFSRLPLNALQKLG</sequence>
<dbReference type="Pfam" id="PF22871">
    <property type="entry name" value="AimR"/>
    <property type="match status" value="1"/>
</dbReference>
<accession>A0ABW5V5K9</accession>
<evidence type="ECO:0000313" key="2">
    <source>
        <dbReference type="Proteomes" id="UP001597502"/>
    </source>
</evidence>
<dbReference type="Proteomes" id="UP001597502">
    <property type="component" value="Unassembled WGS sequence"/>
</dbReference>
<keyword evidence="1" id="KW-0675">Receptor</keyword>
<organism evidence="1 2">
    <name type="scientific">Lentibacillus juripiscarius</name>
    <dbReference type="NCBI Taxonomy" id="257446"/>
    <lineage>
        <taxon>Bacteria</taxon>
        <taxon>Bacillati</taxon>
        <taxon>Bacillota</taxon>
        <taxon>Bacilli</taxon>
        <taxon>Bacillales</taxon>
        <taxon>Bacillaceae</taxon>
        <taxon>Lentibacillus</taxon>
    </lineage>
</organism>
<comment type="caution">
    <text evidence="1">The sequence shown here is derived from an EMBL/GenBank/DDBJ whole genome shotgun (WGS) entry which is preliminary data.</text>
</comment>
<name>A0ABW5V5K9_9BACI</name>
<dbReference type="NCBIfam" id="NF038310">
    <property type="entry name" value="lysogeny_AimR"/>
    <property type="match status" value="1"/>
</dbReference>
<reference evidence="2" key="1">
    <citation type="journal article" date="2019" name="Int. J. Syst. Evol. Microbiol.">
        <title>The Global Catalogue of Microorganisms (GCM) 10K type strain sequencing project: providing services to taxonomists for standard genome sequencing and annotation.</title>
        <authorList>
            <consortium name="The Broad Institute Genomics Platform"/>
            <consortium name="The Broad Institute Genome Sequencing Center for Infectious Disease"/>
            <person name="Wu L."/>
            <person name="Ma J."/>
        </authorList>
    </citation>
    <scope>NUCLEOTIDE SEQUENCE [LARGE SCALE GENOMIC DNA]</scope>
    <source>
        <strain evidence="2">TISTR 1535</strain>
    </source>
</reference>
<proteinExistence type="predicted"/>
<dbReference type="InterPro" id="IPR047705">
    <property type="entry name" value="AimR-like"/>
</dbReference>
<dbReference type="EMBL" id="JBHUNA010000018">
    <property type="protein sequence ID" value="MFD2760980.1"/>
    <property type="molecule type" value="Genomic_DNA"/>
</dbReference>